<dbReference type="PROSITE" id="PS51462">
    <property type="entry name" value="NUDIX"/>
    <property type="match status" value="1"/>
</dbReference>
<evidence type="ECO:0000256" key="9">
    <source>
        <dbReference type="ARBA" id="ARBA00039871"/>
    </source>
</evidence>
<evidence type="ECO:0000259" key="17">
    <source>
        <dbReference type="PROSITE" id="PS51462"/>
    </source>
</evidence>
<comment type="catalytic activity">
    <reaction evidence="14">
        <text>a 5'-end (N(7)-methyl 5'-triphosphoguanosine)-ribonucleoside in mRNA + H2O = N(7)-methyl-GDP + a 5'-end phospho-ribonucleoside in mRNA + 2 H(+)</text>
        <dbReference type="Rhea" id="RHEA:67484"/>
        <dbReference type="Rhea" id="RHEA-COMP:15692"/>
        <dbReference type="Rhea" id="RHEA-COMP:17167"/>
        <dbReference type="ChEBI" id="CHEBI:15377"/>
        <dbReference type="ChEBI" id="CHEBI:15378"/>
        <dbReference type="ChEBI" id="CHEBI:63714"/>
        <dbReference type="ChEBI" id="CHEBI:138282"/>
        <dbReference type="ChEBI" id="CHEBI:156461"/>
        <dbReference type="EC" id="3.6.1.62"/>
    </reaction>
    <physiologicalReaction direction="left-to-right" evidence="14">
        <dbReference type="Rhea" id="RHEA:67485"/>
    </physiologicalReaction>
</comment>
<proteinExistence type="inferred from homology"/>
<evidence type="ECO:0000256" key="16">
    <source>
        <dbReference type="ARBA" id="ARBA00048945"/>
    </source>
</evidence>
<dbReference type="GO" id="GO:0005654">
    <property type="term" value="C:nucleoplasm"/>
    <property type="evidence" value="ECO:0007669"/>
    <property type="project" value="UniProtKB-SubCell"/>
</dbReference>
<accession>A0A8B8EQS4</accession>
<dbReference type="Gene3D" id="3.90.79.10">
    <property type="entry name" value="Nucleoside Triphosphate Pyrophosphohydrolase"/>
    <property type="match status" value="1"/>
</dbReference>
<evidence type="ECO:0000256" key="5">
    <source>
        <dbReference type="ARBA" id="ARBA00023080"/>
    </source>
</evidence>
<evidence type="ECO:0000256" key="10">
    <source>
        <dbReference type="ARBA" id="ARBA00041450"/>
    </source>
</evidence>
<dbReference type="SUPFAM" id="SSF55811">
    <property type="entry name" value="Nudix"/>
    <property type="match status" value="1"/>
</dbReference>
<dbReference type="Pfam" id="PF22327">
    <property type="entry name" value="Nudt16-like"/>
    <property type="match status" value="1"/>
</dbReference>
<evidence type="ECO:0000256" key="15">
    <source>
        <dbReference type="ARBA" id="ARBA00047875"/>
    </source>
</evidence>
<dbReference type="InterPro" id="IPR054754">
    <property type="entry name" value="NudT16"/>
</dbReference>
<dbReference type="KEGG" id="cvn:111135938"/>
<evidence type="ECO:0000313" key="19">
    <source>
        <dbReference type="RefSeq" id="XP_022342132.1"/>
    </source>
</evidence>
<evidence type="ECO:0000256" key="1">
    <source>
        <dbReference type="ARBA" id="ARBA00001941"/>
    </source>
</evidence>
<organism evidence="18 20">
    <name type="scientific">Crassostrea virginica</name>
    <name type="common">Eastern oyster</name>
    <dbReference type="NCBI Taxonomy" id="6565"/>
    <lineage>
        <taxon>Eukaryota</taxon>
        <taxon>Metazoa</taxon>
        <taxon>Spiralia</taxon>
        <taxon>Lophotrochozoa</taxon>
        <taxon>Mollusca</taxon>
        <taxon>Bivalvia</taxon>
        <taxon>Autobranchia</taxon>
        <taxon>Pteriomorphia</taxon>
        <taxon>Ostreida</taxon>
        <taxon>Ostreoidea</taxon>
        <taxon>Ostreidae</taxon>
        <taxon>Crassostrea</taxon>
    </lineage>
</organism>
<evidence type="ECO:0000256" key="11">
    <source>
        <dbReference type="ARBA" id="ARBA00041656"/>
    </source>
</evidence>
<evidence type="ECO:0000256" key="7">
    <source>
        <dbReference type="ARBA" id="ARBA00038173"/>
    </source>
</evidence>
<evidence type="ECO:0000256" key="6">
    <source>
        <dbReference type="ARBA" id="ARBA00023242"/>
    </source>
</evidence>
<dbReference type="OrthoDB" id="5950381at2759"/>
<dbReference type="GO" id="GO:0030515">
    <property type="term" value="F:snoRNA binding"/>
    <property type="evidence" value="ECO:0007669"/>
    <property type="project" value="TreeGrafter"/>
</dbReference>
<evidence type="ECO:0000256" key="4">
    <source>
        <dbReference type="ARBA" id="ARBA00022884"/>
    </source>
</evidence>
<keyword evidence="5" id="KW-0546">Nucleotide metabolism</keyword>
<keyword evidence="18" id="KW-1185">Reference proteome</keyword>
<dbReference type="EC" id="3.6.1.64" evidence="8"/>
<comment type="similarity">
    <text evidence="7">Belongs to the Nudix hydrolase family. NUDT16 subfamily.</text>
</comment>
<comment type="subcellular location">
    <subcellularLocation>
        <location evidence="2">Nucleus</location>
        <location evidence="2">Nucleolus</location>
    </subcellularLocation>
    <subcellularLocation>
        <location evidence="3">Nucleus</location>
        <location evidence="3">Nucleoplasm</location>
    </subcellularLocation>
</comment>
<dbReference type="GO" id="GO:0005730">
    <property type="term" value="C:nucleolus"/>
    <property type="evidence" value="ECO:0007669"/>
    <property type="project" value="UniProtKB-SubCell"/>
</dbReference>
<dbReference type="GO" id="GO:1990003">
    <property type="term" value="F:IDP phosphatase activity"/>
    <property type="evidence" value="ECO:0007669"/>
    <property type="project" value="UniProtKB-EC"/>
</dbReference>
<dbReference type="InterPro" id="IPR015797">
    <property type="entry name" value="NUDIX_hydrolase-like_dom_sf"/>
</dbReference>
<dbReference type="GO" id="GO:0006402">
    <property type="term" value="P:mRNA catabolic process"/>
    <property type="evidence" value="ECO:0007669"/>
    <property type="project" value="TreeGrafter"/>
</dbReference>
<protein>
    <recommendedName>
        <fullName evidence="9">U8 snoRNA-decapping enzyme</fullName>
        <ecNumber evidence="8">3.6.1.64</ecNumber>
    </recommendedName>
    <alternativeName>
        <fullName evidence="12">IDP phosphatase</fullName>
    </alternativeName>
    <alternativeName>
        <fullName evidence="10">Inosine diphosphate phosphatase</fullName>
    </alternativeName>
    <alternativeName>
        <fullName evidence="11">Nucleoside diphosphate-linked moiety X motif 16</fullName>
    </alternativeName>
    <alternativeName>
        <fullName evidence="13">m7GpppN-mRNA hydrolase</fullName>
    </alternativeName>
</protein>
<evidence type="ECO:0000256" key="14">
    <source>
        <dbReference type="ARBA" id="ARBA00047661"/>
    </source>
</evidence>
<dbReference type="GO" id="GO:0140933">
    <property type="term" value="F:5'-(N(7)-methylguanosine 5'-triphospho)-[mRNA] hydrolase activity"/>
    <property type="evidence" value="ECO:0007669"/>
    <property type="project" value="UniProtKB-EC"/>
</dbReference>
<dbReference type="Proteomes" id="UP000694844">
    <property type="component" value="Chromosome 5"/>
</dbReference>
<evidence type="ECO:0000313" key="18">
    <source>
        <dbReference type="Proteomes" id="UP000694844"/>
    </source>
</evidence>
<dbReference type="RefSeq" id="XP_022342133.1">
    <property type="nucleotide sequence ID" value="XM_022486425.1"/>
</dbReference>
<comment type="cofactor">
    <cofactor evidence="1">
        <name>Co(2+)</name>
        <dbReference type="ChEBI" id="CHEBI:48828"/>
    </cofactor>
</comment>
<feature type="domain" description="Nudix hydrolase" evidence="17">
    <location>
        <begin position="40"/>
        <end position="223"/>
    </location>
</feature>
<keyword evidence="6" id="KW-0539">Nucleus</keyword>
<sequence length="226" mass="25333">MAEIGWGQLQAYEAYGRVGDKKEDYDIVSYEEALSDKYSAFKHASHSMLFARNDAILWDLYTCRGAVLMQMRFDGLLGFPGGLVDPGENPLQSANRELVEEIGLDLTKCQLSDSDHVVSFVNKNKKLVLHFYGKEVTLSLFQEIELGNLKAPDYGSETLGIIRPPLFTMGDGYRGLPAFLSNSFAGNARQEFLIGLQHYKLLSESEIQEAVKSWLTFKIQNENSSS</sequence>
<reference evidence="19 20" key="1">
    <citation type="submission" date="2025-04" db="UniProtKB">
        <authorList>
            <consortium name="RefSeq"/>
        </authorList>
    </citation>
    <scope>IDENTIFICATION</scope>
    <source>
        <tissue evidence="19 20">Whole sample</tissue>
    </source>
</reference>
<comment type="catalytic activity">
    <reaction evidence="15">
        <text>IDP + H2O = IMP + phosphate + H(+)</text>
        <dbReference type="Rhea" id="RHEA:35207"/>
        <dbReference type="ChEBI" id="CHEBI:15377"/>
        <dbReference type="ChEBI" id="CHEBI:15378"/>
        <dbReference type="ChEBI" id="CHEBI:43474"/>
        <dbReference type="ChEBI" id="CHEBI:58053"/>
        <dbReference type="ChEBI" id="CHEBI:58280"/>
        <dbReference type="EC" id="3.6.1.64"/>
    </reaction>
    <physiologicalReaction direction="left-to-right" evidence="15">
        <dbReference type="Rhea" id="RHEA:35208"/>
    </physiologicalReaction>
</comment>
<gene>
    <name evidence="19 20" type="primary">LOC111135938</name>
</gene>
<dbReference type="GO" id="GO:0016077">
    <property type="term" value="P:sno(s)RNA catabolic process"/>
    <property type="evidence" value="ECO:0007669"/>
    <property type="project" value="TreeGrafter"/>
</dbReference>
<keyword evidence="4" id="KW-0694">RNA-binding</keyword>
<evidence type="ECO:0000256" key="13">
    <source>
        <dbReference type="ARBA" id="ARBA00043162"/>
    </source>
</evidence>
<evidence type="ECO:0000256" key="8">
    <source>
        <dbReference type="ARBA" id="ARBA00038899"/>
    </source>
</evidence>
<dbReference type="GO" id="GO:0009117">
    <property type="term" value="P:nucleotide metabolic process"/>
    <property type="evidence" value="ECO:0007669"/>
    <property type="project" value="UniProtKB-KW"/>
</dbReference>
<comment type="catalytic activity">
    <reaction evidence="16">
        <text>dIDP + H2O = dIMP + phosphate + H(+)</text>
        <dbReference type="Rhea" id="RHEA:35211"/>
        <dbReference type="ChEBI" id="CHEBI:15377"/>
        <dbReference type="ChEBI" id="CHEBI:15378"/>
        <dbReference type="ChEBI" id="CHEBI:43474"/>
        <dbReference type="ChEBI" id="CHEBI:61194"/>
        <dbReference type="ChEBI" id="CHEBI:62286"/>
        <dbReference type="EC" id="3.6.1.64"/>
    </reaction>
    <physiologicalReaction direction="left-to-right" evidence="16">
        <dbReference type="Rhea" id="RHEA:35212"/>
    </physiologicalReaction>
</comment>
<dbReference type="GO" id="GO:1990174">
    <property type="term" value="F:phosphodiesterase decapping endonuclease activity"/>
    <property type="evidence" value="ECO:0007669"/>
    <property type="project" value="TreeGrafter"/>
</dbReference>
<dbReference type="AlphaFoldDB" id="A0A8B8EQS4"/>
<evidence type="ECO:0000256" key="2">
    <source>
        <dbReference type="ARBA" id="ARBA00004604"/>
    </source>
</evidence>
<dbReference type="PANTHER" id="PTHR31699">
    <property type="entry name" value="NUDIX T16 FAMILY MEMBER"/>
    <property type="match status" value="1"/>
</dbReference>
<evidence type="ECO:0000256" key="12">
    <source>
        <dbReference type="ARBA" id="ARBA00042015"/>
    </source>
</evidence>
<evidence type="ECO:0000256" key="3">
    <source>
        <dbReference type="ARBA" id="ARBA00004642"/>
    </source>
</evidence>
<dbReference type="RefSeq" id="XP_022342132.1">
    <property type="nucleotide sequence ID" value="XM_022486424.1"/>
</dbReference>
<name>A0A8B8EQS4_CRAVI</name>
<dbReference type="PANTHER" id="PTHR31699:SF1">
    <property type="entry name" value="U8 SNORNA-DECAPPING ENZYME"/>
    <property type="match status" value="1"/>
</dbReference>
<dbReference type="GeneID" id="111135938"/>
<dbReference type="InterPro" id="IPR000086">
    <property type="entry name" value="NUDIX_hydrolase_dom"/>
</dbReference>
<evidence type="ECO:0000313" key="20">
    <source>
        <dbReference type="RefSeq" id="XP_022342133.1"/>
    </source>
</evidence>